<feature type="region of interest" description="Disordered" evidence="1">
    <location>
        <begin position="102"/>
        <end position="153"/>
    </location>
</feature>
<evidence type="ECO:0000256" key="1">
    <source>
        <dbReference type="SAM" id="MobiDB-lite"/>
    </source>
</evidence>
<name>A0AA39J6X6_ARMTA</name>
<feature type="region of interest" description="Disordered" evidence="1">
    <location>
        <begin position="1"/>
        <end position="83"/>
    </location>
</feature>
<feature type="compositionally biased region" description="Polar residues" evidence="1">
    <location>
        <begin position="39"/>
        <end position="76"/>
    </location>
</feature>
<evidence type="ECO:0000313" key="2">
    <source>
        <dbReference type="EMBL" id="KAK0436497.1"/>
    </source>
</evidence>
<dbReference type="RefSeq" id="XP_060322300.1">
    <property type="nucleotide sequence ID" value="XM_060478653.1"/>
</dbReference>
<accession>A0AA39J6X6</accession>
<sequence length="377" mass="40552">MSSVSIETDPSGYAKIASSGFTQPTSPVSVETISPGYAETTSTGHAETASSGYAETTSSGYAETMSSGSTQITSPGPTIDARFTDVEPADTHTYTNYITASTNTFDGHRTDSVDSSTDRNMDPSIRIGPPTSPTANTPTPINRSLSQDPVRDENGRGVVEALKKTLHRMRTRLEKVPAPGVQAFLRINLGVVDLIETSPNEHGFQGIYALMQKVNDRYSTMIRRYQIAEELQRKIASIASNINEFVPALSKLLDERSLEHSLITGDGRLLVTRFLRCIKEELDSLEDVAAIPATTKIPISTLESVSGTRGAVRPFQGGVNIEITVQSGPANVIVSTVQRPPSPSFHDDIQGVSPQCPRIPSLDIPSFKVWDESPGGG</sequence>
<evidence type="ECO:0000313" key="3">
    <source>
        <dbReference type="Proteomes" id="UP001175211"/>
    </source>
</evidence>
<dbReference type="Proteomes" id="UP001175211">
    <property type="component" value="Unassembled WGS sequence"/>
</dbReference>
<protein>
    <submittedName>
        <fullName evidence="2">Uncharacterized protein</fullName>
    </submittedName>
</protein>
<comment type="caution">
    <text evidence="2">The sequence shown here is derived from an EMBL/GenBank/DDBJ whole genome shotgun (WGS) entry which is preliminary data.</text>
</comment>
<dbReference type="EMBL" id="JAUEPS010000125">
    <property type="protein sequence ID" value="KAK0436497.1"/>
    <property type="molecule type" value="Genomic_DNA"/>
</dbReference>
<feature type="compositionally biased region" description="Basic and acidic residues" evidence="1">
    <location>
        <begin position="106"/>
        <end position="121"/>
    </location>
</feature>
<dbReference type="AlphaFoldDB" id="A0AA39J6X6"/>
<keyword evidence="3" id="KW-1185">Reference proteome</keyword>
<feature type="compositionally biased region" description="Polar residues" evidence="1">
    <location>
        <begin position="19"/>
        <end position="32"/>
    </location>
</feature>
<organism evidence="2 3">
    <name type="scientific">Armillaria tabescens</name>
    <name type="common">Ringless honey mushroom</name>
    <name type="synonym">Agaricus tabescens</name>
    <dbReference type="NCBI Taxonomy" id="1929756"/>
    <lineage>
        <taxon>Eukaryota</taxon>
        <taxon>Fungi</taxon>
        <taxon>Dikarya</taxon>
        <taxon>Basidiomycota</taxon>
        <taxon>Agaricomycotina</taxon>
        <taxon>Agaricomycetes</taxon>
        <taxon>Agaricomycetidae</taxon>
        <taxon>Agaricales</taxon>
        <taxon>Marasmiineae</taxon>
        <taxon>Physalacriaceae</taxon>
        <taxon>Desarmillaria</taxon>
    </lineage>
</organism>
<dbReference type="GeneID" id="85362201"/>
<gene>
    <name evidence="2" type="ORF">EV420DRAFT_1652495</name>
</gene>
<proteinExistence type="predicted"/>
<reference evidence="2" key="1">
    <citation type="submission" date="2023-06" db="EMBL/GenBank/DDBJ databases">
        <authorList>
            <consortium name="Lawrence Berkeley National Laboratory"/>
            <person name="Ahrendt S."/>
            <person name="Sahu N."/>
            <person name="Indic B."/>
            <person name="Wong-Bajracharya J."/>
            <person name="Merenyi Z."/>
            <person name="Ke H.-M."/>
            <person name="Monk M."/>
            <person name="Kocsube S."/>
            <person name="Drula E."/>
            <person name="Lipzen A."/>
            <person name="Balint B."/>
            <person name="Henrissat B."/>
            <person name="Andreopoulos B."/>
            <person name="Martin F.M."/>
            <person name="Harder C.B."/>
            <person name="Rigling D."/>
            <person name="Ford K.L."/>
            <person name="Foster G.D."/>
            <person name="Pangilinan J."/>
            <person name="Papanicolaou A."/>
            <person name="Barry K."/>
            <person name="LaButti K."/>
            <person name="Viragh M."/>
            <person name="Koriabine M."/>
            <person name="Yan M."/>
            <person name="Riley R."/>
            <person name="Champramary S."/>
            <person name="Plett K.L."/>
            <person name="Tsai I.J."/>
            <person name="Slot J."/>
            <person name="Sipos G."/>
            <person name="Plett J."/>
            <person name="Nagy L.G."/>
            <person name="Grigoriev I.V."/>
        </authorList>
    </citation>
    <scope>NUCLEOTIDE SEQUENCE</scope>
    <source>
        <strain evidence="2">CCBAS 213</strain>
    </source>
</reference>